<dbReference type="InterPro" id="IPR050570">
    <property type="entry name" value="Cell_wall_metabolism_enzyme"/>
</dbReference>
<feature type="region of interest" description="Disordered" evidence="1">
    <location>
        <begin position="78"/>
        <end position="107"/>
    </location>
</feature>
<reference evidence="4" key="1">
    <citation type="submission" date="2024-06" db="EMBL/GenBank/DDBJ databases">
        <title>Radixoralia hellwigii gen. nov., sp nov., isolated from a root canal in the human oral cavity.</title>
        <authorList>
            <person name="Bartsch S."/>
            <person name="Wittmer A."/>
            <person name="Schulz A.-K."/>
            <person name="Neumann-Schaal M."/>
            <person name="Wolf J."/>
            <person name="Gronow S."/>
            <person name="Tennert C."/>
            <person name="Haecker G."/>
            <person name="Cieplik F."/>
            <person name="Al-Ahmad A."/>
        </authorList>
    </citation>
    <scope>NUCLEOTIDE SEQUENCE [LARGE SCALE GENOMIC DNA]</scope>
    <source>
        <strain evidence="4">Wk13</strain>
    </source>
</reference>
<keyword evidence="4" id="KW-1185">Reference proteome</keyword>
<gene>
    <name evidence="3" type="ORF">ABCS64_10330</name>
</gene>
<feature type="compositionally biased region" description="Polar residues" evidence="1">
    <location>
        <begin position="364"/>
        <end position="383"/>
    </location>
</feature>
<dbReference type="Gene3D" id="6.10.250.3150">
    <property type="match status" value="1"/>
</dbReference>
<dbReference type="PANTHER" id="PTHR21666">
    <property type="entry name" value="PEPTIDASE-RELATED"/>
    <property type="match status" value="1"/>
</dbReference>
<evidence type="ECO:0000259" key="2">
    <source>
        <dbReference type="Pfam" id="PF01551"/>
    </source>
</evidence>
<sequence>MRLLRLTSAVLPGMFPAAGRALPVFRTSCGGVACLLLMIALALQTSVPAFAKADNNARKPGKKVITTKTVATKSGVKAGTREIKPTRKSSPAKAVSSTQQEVSRKQGNLRELRGQLEALRKEVAHTEDKHASATDQLKSIEKEISSSERDLRTLSLQRSKLQATLKALNQQAHDLESQLSAQQSQLEQLVYRQYLQGHPDALQTLLNGNDLNQSMRDLYYLSAVGQARREMVADIETTLKRKRDVAETTQARANDLTTVENRHKQQRDKLVVQHAQRKIVLGKMETQLAEQRRKIGNLERDEKQLSQLVDQLNRAIAAQEAAARREAARQAAARREAARQQEEARRIQRSRRPAGTPPAEDNAPASTSETRVTQAPASMPTSNLTQMRGQMRLPVRGTVTNRFGAARPEGGTWKGVFIRAATGSDVKAIAGGRVVFADWMRGFGNLLIIDHGRGYLSIYGNNDALFKQTGDTLHSGDVIASAGSSGGNAESGLYFEIRHQGKPIDPLRWVSL</sequence>
<evidence type="ECO:0000313" key="4">
    <source>
        <dbReference type="Proteomes" id="UP001574673"/>
    </source>
</evidence>
<accession>A0ABV4UGF1</accession>
<dbReference type="Pfam" id="PF01551">
    <property type="entry name" value="Peptidase_M23"/>
    <property type="match status" value="1"/>
</dbReference>
<dbReference type="InterPro" id="IPR016047">
    <property type="entry name" value="M23ase_b-sheet_dom"/>
</dbReference>
<protein>
    <submittedName>
        <fullName evidence="3">Peptidoglycan DD-metalloendopeptidase family protein</fullName>
    </submittedName>
</protein>
<feature type="compositionally biased region" description="Basic and acidic residues" evidence="1">
    <location>
        <begin position="327"/>
        <end position="346"/>
    </location>
</feature>
<dbReference type="EMBL" id="JBEUWX010000002">
    <property type="protein sequence ID" value="MFA9950708.1"/>
    <property type="molecule type" value="Genomic_DNA"/>
</dbReference>
<organism evidence="3 4">
    <name type="scientific">Dentiradicibacter hellwigii</name>
    <dbReference type="NCBI Taxonomy" id="3149053"/>
    <lineage>
        <taxon>Bacteria</taxon>
        <taxon>Pseudomonadati</taxon>
        <taxon>Pseudomonadota</taxon>
        <taxon>Betaproteobacteria</taxon>
        <taxon>Rhodocyclales</taxon>
        <taxon>Rhodocyclaceae</taxon>
        <taxon>Dentiradicibacter</taxon>
    </lineage>
</organism>
<dbReference type="PANTHER" id="PTHR21666:SF270">
    <property type="entry name" value="MUREIN HYDROLASE ACTIVATOR ENVC"/>
    <property type="match status" value="1"/>
</dbReference>
<dbReference type="InterPro" id="IPR011055">
    <property type="entry name" value="Dup_hybrid_motif"/>
</dbReference>
<dbReference type="CDD" id="cd12797">
    <property type="entry name" value="M23_peptidase"/>
    <property type="match status" value="1"/>
</dbReference>
<feature type="region of interest" description="Disordered" evidence="1">
    <location>
        <begin position="327"/>
        <end position="383"/>
    </location>
</feature>
<feature type="domain" description="M23ase beta-sheet core" evidence="2">
    <location>
        <begin position="412"/>
        <end position="506"/>
    </location>
</feature>
<proteinExistence type="predicted"/>
<dbReference type="RefSeq" id="WP_418891747.1">
    <property type="nucleotide sequence ID" value="NZ_JBEUWX010000002.1"/>
</dbReference>
<dbReference type="SUPFAM" id="SSF51261">
    <property type="entry name" value="Duplicated hybrid motif"/>
    <property type="match status" value="1"/>
</dbReference>
<evidence type="ECO:0000313" key="3">
    <source>
        <dbReference type="EMBL" id="MFA9950708.1"/>
    </source>
</evidence>
<name>A0ABV4UGF1_9RHOO</name>
<dbReference type="Gene3D" id="2.70.70.10">
    <property type="entry name" value="Glucose Permease (Domain IIA)"/>
    <property type="match status" value="1"/>
</dbReference>
<evidence type="ECO:0000256" key="1">
    <source>
        <dbReference type="SAM" id="MobiDB-lite"/>
    </source>
</evidence>
<comment type="caution">
    <text evidence="3">The sequence shown here is derived from an EMBL/GenBank/DDBJ whole genome shotgun (WGS) entry which is preliminary data.</text>
</comment>
<dbReference type="Proteomes" id="UP001574673">
    <property type="component" value="Unassembled WGS sequence"/>
</dbReference>